<protein>
    <recommendedName>
        <fullName evidence="1">ChsH2 rubredoxin-like zinc ribbon domain-containing protein</fullName>
    </recommendedName>
</protein>
<dbReference type="InterPro" id="IPR022002">
    <property type="entry name" value="ChsH2_Znr"/>
</dbReference>
<dbReference type="EMBL" id="BART01006198">
    <property type="protein sequence ID" value="GAG59325.1"/>
    <property type="molecule type" value="Genomic_DNA"/>
</dbReference>
<dbReference type="AlphaFoldDB" id="X0YSW9"/>
<evidence type="ECO:0000313" key="2">
    <source>
        <dbReference type="EMBL" id="GAG59325.1"/>
    </source>
</evidence>
<dbReference type="SUPFAM" id="SSF50249">
    <property type="entry name" value="Nucleic acid-binding proteins"/>
    <property type="match status" value="1"/>
</dbReference>
<sequence>MSENENEITINNYLKYLSEGKLMGSKCKTCGQIDVPARKLCSKCIKPETEWIEMSGKGKIAAFTSINVGTPYFVKKDMIEEIPMFLALLN</sequence>
<comment type="caution">
    <text evidence="2">The sequence shown here is derived from an EMBL/GenBank/DDBJ whole genome shotgun (WGS) entry which is preliminary data.</text>
</comment>
<gene>
    <name evidence="2" type="ORF">S01H4_14116</name>
</gene>
<reference evidence="2" key="1">
    <citation type="journal article" date="2014" name="Front. Microbiol.">
        <title>High frequency of phylogenetically diverse reductive dehalogenase-homologous genes in deep subseafloor sedimentary metagenomes.</title>
        <authorList>
            <person name="Kawai M."/>
            <person name="Futagami T."/>
            <person name="Toyoda A."/>
            <person name="Takaki Y."/>
            <person name="Nishi S."/>
            <person name="Hori S."/>
            <person name="Arai W."/>
            <person name="Tsubouchi T."/>
            <person name="Morono Y."/>
            <person name="Uchiyama I."/>
            <person name="Ito T."/>
            <person name="Fujiyama A."/>
            <person name="Inagaki F."/>
            <person name="Takami H."/>
        </authorList>
    </citation>
    <scope>NUCLEOTIDE SEQUENCE</scope>
    <source>
        <strain evidence="2">Expedition CK06-06</strain>
    </source>
</reference>
<dbReference type="InterPro" id="IPR052513">
    <property type="entry name" value="Thioester_dehydratase-like"/>
</dbReference>
<feature type="domain" description="ChsH2 rubredoxin-like zinc ribbon" evidence="1">
    <location>
        <begin position="17"/>
        <end position="46"/>
    </location>
</feature>
<dbReference type="PANTHER" id="PTHR34075:SF5">
    <property type="entry name" value="BLR3430 PROTEIN"/>
    <property type="match status" value="1"/>
</dbReference>
<dbReference type="PANTHER" id="PTHR34075">
    <property type="entry name" value="BLR3430 PROTEIN"/>
    <property type="match status" value="1"/>
</dbReference>
<dbReference type="Gene3D" id="6.10.30.10">
    <property type="match status" value="1"/>
</dbReference>
<name>X0YSW9_9ZZZZ</name>
<organism evidence="2">
    <name type="scientific">marine sediment metagenome</name>
    <dbReference type="NCBI Taxonomy" id="412755"/>
    <lineage>
        <taxon>unclassified sequences</taxon>
        <taxon>metagenomes</taxon>
        <taxon>ecological metagenomes</taxon>
    </lineage>
</organism>
<evidence type="ECO:0000259" key="1">
    <source>
        <dbReference type="Pfam" id="PF12172"/>
    </source>
</evidence>
<accession>X0YSW9</accession>
<proteinExistence type="predicted"/>
<dbReference type="Pfam" id="PF12172">
    <property type="entry name" value="zf-ChsH2"/>
    <property type="match status" value="1"/>
</dbReference>
<dbReference type="InterPro" id="IPR012340">
    <property type="entry name" value="NA-bd_OB-fold"/>
</dbReference>